<feature type="domain" description="Metallo-beta-lactamase" evidence="6">
    <location>
        <begin position="33"/>
        <end position="231"/>
    </location>
</feature>
<accession>A0A6P1ZP11</accession>
<dbReference type="SUPFAM" id="SSF56281">
    <property type="entry name" value="Metallo-hydrolase/oxidoreductase"/>
    <property type="match status" value="1"/>
</dbReference>
<dbReference type="GO" id="GO:0016787">
    <property type="term" value="F:hydrolase activity"/>
    <property type="evidence" value="ECO:0007669"/>
    <property type="project" value="UniProtKB-KW"/>
</dbReference>
<evidence type="ECO:0000256" key="1">
    <source>
        <dbReference type="ARBA" id="ARBA00001947"/>
    </source>
</evidence>
<dbReference type="RefSeq" id="WP_144234368.1">
    <property type="nucleotide sequence ID" value="NZ_CP039543.1"/>
</dbReference>
<keyword evidence="4" id="KW-0378">Hydrolase</keyword>
<keyword evidence="10" id="KW-1185">Reference proteome</keyword>
<dbReference type="SMART" id="SM00849">
    <property type="entry name" value="Lactamase_B"/>
    <property type="match status" value="1"/>
</dbReference>
<dbReference type="PANTHER" id="PTHR42978">
    <property type="entry name" value="QUORUM-QUENCHING LACTONASE YTNP-RELATED-RELATED"/>
    <property type="match status" value="1"/>
</dbReference>
<dbReference type="Gene3D" id="3.60.15.10">
    <property type="entry name" value="Ribonuclease Z/Hydroxyacylglutathione hydrolase-like"/>
    <property type="match status" value="1"/>
</dbReference>
<evidence type="ECO:0000256" key="4">
    <source>
        <dbReference type="ARBA" id="ARBA00022801"/>
    </source>
</evidence>
<dbReference type="CDD" id="cd07729">
    <property type="entry name" value="AHL_lactonase_MBL-fold"/>
    <property type="match status" value="1"/>
</dbReference>
<evidence type="ECO:0000313" key="9">
    <source>
        <dbReference type="Proteomes" id="UP000434052"/>
    </source>
</evidence>
<dbReference type="OrthoDB" id="9773738at2"/>
<evidence type="ECO:0000313" key="7">
    <source>
        <dbReference type="EMBL" id="QJT09847.1"/>
    </source>
</evidence>
<evidence type="ECO:0000256" key="3">
    <source>
        <dbReference type="ARBA" id="ARBA00022723"/>
    </source>
</evidence>
<proteinExistence type="inferred from homology"/>
<comment type="cofactor">
    <cofactor evidence="1">
        <name>Zn(2+)</name>
        <dbReference type="ChEBI" id="CHEBI:29105"/>
    </cofactor>
</comment>
<keyword evidence="3" id="KW-0479">Metal-binding</keyword>
<organism evidence="8 9">
    <name type="scientific">Oceanidesulfovibrio marinus</name>
    <dbReference type="NCBI Taxonomy" id="370038"/>
    <lineage>
        <taxon>Bacteria</taxon>
        <taxon>Pseudomonadati</taxon>
        <taxon>Thermodesulfobacteriota</taxon>
        <taxon>Desulfovibrionia</taxon>
        <taxon>Desulfovibrionales</taxon>
        <taxon>Desulfovibrionaceae</taxon>
        <taxon>Oceanidesulfovibrio</taxon>
    </lineage>
</organism>
<dbReference type="PANTHER" id="PTHR42978:SF7">
    <property type="entry name" value="METALLO-HYDROLASE RV2300C-RELATED"/>
    <property type="match status" value="1"/>
</dbReference>
<dbReference type="InterPro" id="IPR036866">
    <property type="entry name" value="RibonucZ/Hydroxyglut_hydro"/>
</dbReference>
<dbReference type="EMBL" id="CP039543">
    <property type="protein sequence ID" value="QJT09847.1"/>
    <property type="molecule type" value="Genomic_DNA"/>
</dbReference>
<dbReference type="Proteomes" id="UP000503251">
    <property type="component" value="Chromosome"/>
</dbReference>
<evidence type="ECO:0000256" key="5">
    <source>
        <dbReference type="ARBA" id="ARBA00022833"/>
    </source>
</evidence>
<dbReference type="InterPro" id="IPR001279">
    <property type="entry name" value="Metallo-B-lactamas"/>
</dbReference>
<reference evidence="8 9" key="1">
    <citation type="submission" date="2018-06" db="EMBL/GenBank/DDBJ databases">
        <title>Complete genome of Desulfovibrio marinus P48SEP.</title>
        <authorList>
            <person name="Crispim J.S."/>
            <person name="Vidigal P.M.P."/>
            <person name="Silva L.C.F."/>
            <person name="Araujo L.C."/>
            <person name="Laguardia C.N."/>
            <person name="Dias R.S."/>
            <person name="Sousa M.P."/>
            <person name="Paula S.O."/>
            <person name="Silva C."/>
        </authorList>
    </citation>
    <scope>NUCLEOTIDE SEQUENCE [LARGE SCALE GENOMIC DNA]</scope>
    <source>
        <strain evidence="8 9">P48SEP</strain>
    </source>
</reference>
<name>A0A6P1ZP11_9BACT</name>
<dbReference type="Pfam" id="PF00753">
    <property type="entry name" value="Lactamase_B"/>
    <property type="match status" value="1"/>
</dbReference>
<evidence type="ECO:0000259" key="6">
    <source>
        <dbReference type="SMART" id="SM00849"/>
    </source>
</evidence>
<dbReference type="AlphaFoldDB" id="A0A6P1ZP11"/>
<comment type="similarity">
    <text evidence="2">Belongs to the metallo-beta-lactamase superfamily.</text>
</comment>
<evidence type="ECO:0000313" key="10">
    <source>
        <dbReference type="Proteomes" id="UP000503251"/>
    </source>
</evidence>
<dbReference type="InterPro" id="IPR051013">
    <property type="entry name" value="MBL_superfamily_lactonases"/>
</dbReference>
<evidence type="ECO:0000256" key="2">
    <source>
        <dbReference type="ARBA" id="ARBA00007749"/>
    </source>
</evidence>
<keyword evidence="5" id="KW-0862">Zinc</keyword>
<dbReference type="GO" id="GO:0046872">
    <property type="term" value="F:metal ion binding"/>
    <property type="evidence" value="ECO:0007669"/>
    <property type="project" value="UniProtKB-KW"/>
</dbReference>
<dbReference type="Proteomes" id="UP000434052">
    <property type="component" value="Unassembled WGS sequence"/>
</dbReference>
<protein>
    <submittedName>
        <fullName evidence="8">N-acyl homoserine lactonase family protein</fullName>
    </submittedName>
</protein>
<sequence length="241" mass="26616">MSYTITPLLVGVRNVDQGIMTYQQGYGKRIWLPMWAFLLQEKGGEGRTIIVDTGLDDFINPPEFTEDTGLEALYMDDALAQHGLTVDDIDAVINTHLHDDHCGNNPMFEGKPVYVQRTELECCQHPHPLDYRYEPSFIEDLDIHPVDGDAELFPGISVMATPGHTPGVQAVKVETDDGPVVITGMCCNFSNFPNNGPAVCPGVHFNAFNAYDEIQKLKALRDEGVTILPLHELSLAGKVYG</sequence>
<dbReference type="EMBL" id="QMIF01000002">
    <property type="protein sequence ID" value="TVM36037.1"/>
    <property type="molecule type" value="Genomic_DNA"/>
</dbReference>
<evidence type="ECO:0000313" key="8">
    <source>
        <dbReference type="EMBL" id="TVM36037.1"/>
    </source>
</evidence>
<reference evidence="7 10" key="2">
    <citation type="submission" date="2019-04" db="EMBL/GenBank/DDBJ databases">
        <title>Isolation and culture of sulfate reducing bacteria from the cold seep of the South China Sea.</title>
        <authorList>
            <person name="Sun C."/>
            <person name="Liu R."/>
        </authorList>
    </citation>
    <scope>NUCLEOTIDE SEQUENCE [LARGE SCALE GENOMIC DNA]</scope>
    <source>
        <strain evidence="7 10">CS1</strain>
    </source>
</reference>
<gene>
    <name evidence="8" type="ORF">DQK91_05165</name>
    <name evidence="7" type="ORF">E8L03_13270</name>
</gene>